<evidence type="ECO:0000256" key="3">
    <source>
        <dbReference type="ARBA" id="ARBA00008770"/>
    </source>
</evidence>
<keyword evidence="4 5" id="KW-0378">Hydrolase</keyword>
<dbReference type="InterPro" id="IPR036412">
    <property type="entry name" value="HAD-like_sf"/>
</dbReference>
<evidence type="ECO:0000256" key="5">
    <source>
        <dbReference type="RuleBase" id="RU361117"/>
    </source>
</evidence>
<name>A0A4D9CQW7_9STRA</name>
<comment type="pathway">
    <text evidence="2 5">Glycan biosynthesis; trehalose biosynthesis.</text>
</comment>
<dbReference type="PANTHER" id="PTHR43768">
    <property type="entry name" value="TREHALOSE 6-PHOSPHATE PHOSPHATASE"/>
    <property type="match status" value="1"/>
</dbReference>
<accession>A0A4D9CQW7</accession>
<sequence>MAAVVATAASATKAHNGGSGAGGQGGESNGITGGAHQSLSREDGAPHKTKHCWEVEEEEKGEGRKPSHKRQLSVSSSNVLDNMGCLEDVVRSKRVVVLLDYDGTLTPIVSDPAKAWLPAQTRDILVELAERCVVGIVSGRSLLKVKGFVQVPSLFYAGSHGFDIWGPTTESMRYQVAADQLPDLARLRDTLTEQLRGIEGAAVEDNVFSVSVHYRNCAPDDVPAVYEIVQTARQAFPSIRFGTGKCVFELRPDITWDKGKAMVWLLQALGLWEEEDVFAIYIGDDTTDEDAFRIFHHEDRAEGIGIVVTAENKLTGAKYSLRNPEEVAVFLARLVELRGHVQAEGNSSVKDIKMDWARTPLARAFEPGNPAGEKKERERGENGVEGGVERNHGEEQGR</sequence>
<dbReference type="GO" id="GO:0004805">
    <property type="term" value="F:trehalose-phosphatase activity"/>
    <property type="evidence" value="ECO:0007669"/>
    <property type="project" value="UniProtKB-EC"/>
</dbReference>
<reference evidence="7 8" key="1">
    <citation type="submission" date="2019-01" db="EMBL/GenBank/DDBJ databases">
        <title>Nuclear Genome Assembly of the Microalgal Biofuel strain Nannochloropsis salina CCMP1776.</title>
        <authorList>
            <person name="Hovde B."/>
        </authorList>
    </citation>
    <scope>NUCLEOTIDE SEQUENCE [LARGE SCALE GENOMIC DNA]</scope>
    <source>
        <strain evidence="7 8">CCMP1776</strain>
    </source>
</reference>
<gene>
    <name evidence="7" type="ORF">NSK_008521</name>
</gene>
<dbReference type="NCBIfam" id="TIGR00685">
    <property type="entry name" value="T6PP"/>
    <property type="match status" value="1"/>
</dbReference>
<comment type="similarity">
    <text evidence="3 5">Belongs to the trehalose phosphatase family.</text>
</comment>
<evidence type="ECO:0000313" key="7">
    <source>
        <dbReference type="EMBL" id="TFJ79963.1"/>
    </source>
</evidence>
<feature type="compositionally biased region" description="Low complexity" evidence="6">
    <location>
        <begin position="1"/>
        <end position="16"/>
    </location>
</feature>
<dbReference type="EMBL" id="SDOX01000183">
    <property type="protein sequence ID" value="TFJ79963.1"/>
    <property type="molecule type" value="Genomic_DNA"/>
</dbReference>
<dbReference type="NCBIfam" id="TIGR01484">
    <property type="entry name" value="HAD-SF-IIB"/>
    <property type="match status" value="1"/>
</dbReference>
<protein>
    <recommendedName>
        <fullName evidence="5">Trehalose 6-phosphate phosphatase</fullName>
        <ecNumber evidence="5">3.1.3.12</ecNumber>
    </recommendedName>
</protein>
<dbReference type="InterPro" id="IPR006379">
    <property type="entry name" value="HAD-SF_hydro_IIB"/>
</dbReference>
<feature type="compositionally biased region" description="Gly residues" evidence="6">
    <location>
        <begin position="17"/>
        <end position="33"/>
    </location>
</feature>
<feature type="compositionally biased region" description="Basic and acidic residues" evidence="6">
    <location>
        <begin position="372"/>
        <end position="398"/>
    </location>
</feature>
<dbReference type="PANTHER" id="PTHR43768:SF3">
    <property type="entry name" value="TREHALOSE 6-PHOSPHATE PHOSPHATASE"/>
    <property type="match status" value="1"/>
</dbReference>
<dbReference type="Proteomes" id="UP000355283">
    <property type="component" value="Unassembled WGS sequence"/>
</dbReference>
<dbReference type="UniPathway" id="UPA00299"/>
<comment type="function">
    <text evidence="5">Removes the phosphate from trehalose 6-phosphate to produce free trehalose.</text>
</comment>
<evidence type="ECO:0000256" key="1">
    <source>
        <dbReference type="ARBA" id="ARBA00000500"/>
    </source>
</evidence>
<proteinExistence type="inferred from homology"/>
<comment type="catalytic activity">
    <reaction evidence="1 5">
        <text>alpha,alpha-trehalose 6-phosphate + H2O = alpha,alpha-trehalose + phosphate</text>
        <dbReference type="Rhea" id="RHEA:23420"/>
        <dbReference type="ChEBI" id="CHEBI:15377"/>
        <dbReference type="ChEBI" id="CHEBI:16551"/>
        <dbReference type="ChEBI" id="CHEBI:43474"/>
        <dbReference type="ChEBI" id="CHEBI:58429"/>
        <dbReference type="EC" id="3.1.3.12"/>
    </reaction>
</comment>
<evidence type="ECO:0000256" key="6">
    <source>
        <dbReference type="SAM" id="MobiDB-lite"/>
    </source>
</evidence>
<dbReference type="InterPro" id="IPR044651">
    <property type="entry name" value="OTSB-like"/>
</dbReference>
<feature type="region of interest" description="Disordered" evidence="6">
    <location>
        <begin position="361"/>
        <end position="398"/>
    </location>
</feature>
<dbReference type="EC" id="3.1.3.12" evidence="5"/>
<organism evidence="7 8">
    <name type="scientific">Nannochloropsis salina CCMP1776</name>
    <dbReference type="NCBI Taxonomy" id="1027361"/>
    <lineage>
        <taxon>Eukaryota</taxon>
        <taxon>Sar</taxon>
        <taxon>Stramenopiles</taxon>
        <taxon>Ochrophyta</taxon>
        <taxon>Eustigmatophyceae</taxon>
        <taxon>Eustigmatales</taxon>
        <taxon>Monodopsidaceae</taxon>
        <taxon>Microchloropsis</taxon>
        <taxon>Microchloropsis salina</taxon>
    </lineage>
</organism>
<dbReference type="OrthoDB" id="411251at2759"/>
<feature type="region of interest" description="Disordered" evidence="6">
    <location>
        <begin position="1"/>
        <end position="75"/>
    </location>
</feature>
<evidence type="ECO:0000313" key="8">
    <source>
        <dbReference type="Proteomes" id="UP000355283"/>
    </source>
</evidence>
<dbReference type="Pfam" id="PF02358">
    <property type="entry name" value="Trehalose_PPase"/>
    <property type="match status" value="1"/>
</dbReference>
<dbReference type="InterPro" id="IPR023214">
    <property type="entry name" value="HAD_sf"/>
</dbReference>
<evidence type="ECO:0000256" key="4">
    <source>
        <dbReference type="ARBA" id="ARBA00022801"/>
    </source>
</evidence>
<dbReference type="GO" id="GO:0005992">
    <property type="term" value="P:trehalose biosynthetic process"/>
    <property type="evidence" value="ECO:0007669"/>
    <property type="project" value="UniProtKB-UniPathway"/>
</dbReference>
<dbReference type="Gene3D" id="3.30.70.1020">
    <property type="entry name" value="Trehalose-6-phosphate phosphatase related protein, domain 2"/>
    <property type="match status" value="1"/>
</dbReference>
<comment type="caution">
    <text evidence="7">The sequence shown here is derived from an EMBL/GenBank/DDBJ whole genome shotgun (WGS) entry which is preliminary data.</text>
</comment>
<dbReference type="Gene3D" id="3.40.50.1000">
    <property type="entry name" value="HAD superfamily/HAD-like"/>
    <property type="match status" value="1"/>
</dbReference>
<feature type="compositionally biased region" description="Basic and acidic residues" evidence="6">
    <location>
        <begin position="39"/>
        <end position="54"/>
    </location>
</feature>
<comment type="cofactor">
    <cofactor evidence="5">
        <name>a divalent metal cation</name>
        <dbReference type="ChEBI" id="CHEBI:60240"/>
    </cofactor>
</comment>
<evidence type="ECO:0000256" key="2">
    <source>
        <dbReference type="ARBA" id="ARBA00005199"/>
    </source>
</evidence>
<dbReference type="SUPFAM" id="SSF56784">
    <property type="entry name" value="HAD-like"/>
    <property type="match status" value="1"/>
</dbReference>
<dbReference type="AlphaFoldDB" id="A0A4D9CQW7"/>
<dbReference type="InterPro" id="IPR003337">
    <property type="entry name" value="Trehalose_PPase"/>
</dbReference>
<keyword evidence="8" id="KW-1185">Reference proteome</keyword>